<keyword evidence="1" id="KW-0472">Membrane</keyword>
<reference evidence="2 3" key="1">
    <citation type="submission" date="2022-05" db="EMBL/GenBank/DDBJ databases">
        <title>A multi-omics perspective on studying reproductive biology in Daphnia sinensis.</title>
        <authorList>
            <person name="Jia J."/>
        </authorList>
    </citation>
    <scope>NUCLEOTIDE SEQUENCE [LARGE SCALE GENOMIC DNA]</scope>
    <source>
        <strain evidence="2 3">WSL</strain>
    </source>
</reference>
<name>A0AAD5KZ80_9CRUS</name>
<accession>A0AAD5KZ80</accession>
<protein>
    <submittedName>
        <fullName evidence="2">Uncharacterized protein</fullName>
    </submittedName>
</protein>
<feature type="transmembrane region" description="Helical" evidence="1">
    <location>
        <begin position="6"/>
        <end position="24"/>
    </location>
</feature>
<keyword evidence="1" id="KW-0812">Transmembrane</keyword>
<dbReference type="Proteomes" id="UP000820818">
    <property type="component" value="Linkage Group LG3"/>
</dbReference>
<dbReference type="AlphaFoldDB" id="A0AAD5KZ80"/>
<comment type="caution">
    <text evidence="2">The sequence shown here is derived from an EMBL/GenBank/DDBJ whole genome shotgun (WGS) entry which is preliminary data.</text>
</comment>
<sequence>MPFMFIFYSLTVFFCLFVLEIITVDTTNFNQRQQQTGRKCSRYSRICLTSR</sequence>
<keyword evidence="3" id="KW-1185">Reference proteome</keyword>
<evidence type="ECO:0000313" key="3">
    <source>
        <dbReference type="Proteomes" id="UP000820818"/>
    </source>
</evidence>
<organism evidence="2 3">
    <name type="scientific">Daphnia sinensis</name>
    <dbReference type="NCBI Taxonomy" id="1820382"/>
    <lineage>
        <taxon>Eukaryota</taxon>
        <taxon>Metazoa</taxon>
        <taxon>Ecdysozoa</taxon>
        <taxon>Arthropoda</taxon>
        <taxon>Crustacea</taxon>
        <taxon>Branchiopoda</taxon>
        <taxon>Diplostraca</taxon>
        <taxon>Cladocera</taxon>
        <taxon>Anomopoda</taxon>
        <taxon>Daphniidae</taxon>
        <taxon>Daphnia</taxon>
        <taxon>Daphnia similis group</taxon>
    </lineage>
</organism>
<keyword evidence="1" id="KW-1133">Transmembrane helix</keyword>
<proteinExistence type="predicted"/>
<evidence type="ECO:0000313" key="2">
    <source>
        <dbReference type="EMBL" id="KAI9562329.1"/>
    </source>
</evidence>
<gene>
    <name evidence="2" type="ORF">GHT06_013294</name>
</gene>
<evidence type="ECO:0000256" key="1">
    <source>
        <dbReference type="SAM" id="Phobius"/>
    </source>
</evidence>
<dbReference type="EMBL" id="WJBH02000003">
    <property type="protein sequence ID" value="KAI9562329.1"/>
    <property type="molecule type" value="Genomic_DNA"/>
</dbReference>